<dbReference type="GO" id="GO:0016012">
    <property type="term" value="C:sarcoglycan complex"/>
    <property type="evidence" value="ECO:0007669"/>
    <property type="project" value="InterPro"/>
</dbReference>
<feature type="transmembrane region" description="Helical" evidence="1">
    <location>
        <begin position="279"/>
        <end position="303"/>
    </location>
</feature>
<keyword evidence="1" id="KW-0812">Transmembrane</keyword>
<proteinExistence type="predicted"/>
<protein>
    <submittedName>
        <fullName evidence="5 6">Epsilon-sarcoglycan-like isoform X2</fullName>
    </submittedName>
</protein>
<feature type="domain" description="Sarcoglycan alpha/epsilon N-terminal" evidence="2">
    <location>
        <begin position="8"/>
        <end position="97"/>
    </location>
</feature>
<dbReference type="RefSeq" id="XP_032831373.1">
    <property type="nucleotide sequence ID" value="XM_032975482.1"/>
</dbReference>
<dbReference type="PANTHER" id="PTHR10132:SF14">
    <property type="entry name" value="SARCOGLYCAN ALPHA, ISOFORM C"/>
    <property type="match status" value="1"/>
</dbReference>
<dbReference type="Proteomes" id="UP001318040">
    <property type="component" value="Chromosome 56"/>
</dbReference>
<evidence type="ECO:0000256" key="1">
    <source>
        <dbReference type="SAM" id="Phobius"/>
    </source>
</evidence>
<dbReference type="Pfam" id="PF05510">
    <property type="entry name" value="Sarcoglycan_2"/>
    <property type="match status" value="1"/>
</dbReference>
<evidence type="ECO:0000313" key="5">
    <source>
        <dbReference type="RefSeq" id="XP_032831373.1"/>
    </source>
</evidence>
<dbReference type="InterPro" id="IPR048347">
    <property type="entry name" value="Sarcoglycan_C"/>
</dbReference>
<evidence type="ECO:0000313" key="4">
    <source>
        <dbReference type="Proteomes" id="UP001318040"/>
    </source>
</evidence>
<gene>
    <name evidence="5 6" type="primary">LOC116954728</name>
</gene>
<dbReference type="GeneID" id="116954728"/>
<evidence type="ECO:0000259" key="3">
    <source>
        <dbReference type="Pfam" id="PF20989"/>
    </source>
</evidence>
<dbReference type="PANTHER" id="PTHR10132">
    <property type="entry name" value="ALPHA-/EPSILON-SARCOGLYCAN FAMILY MEMBER"/>
    <property type="match status" value="1"/>
</dbReference>
<feature type="domain" description="Sarcoglycan alpha/epsilon second" evidence="3">
    <location>
        <begin position="106"/>
        <end position="229"/>
    </location>
</feature>
<keyword evidence="4" id="KW-1185">Reference proteome</keyword>
<dbReference type="InterPro" id="IPR048346">
    <property type="entry name" value="Sarcoglycan_N"/>
</dbReference>
<evidence type="ECO:0000313" key="6">
    <source>
        <dbReference type="RefSeq" id="XP_032831374.1"/>
    </source>
</evidence>
<dbReference type="RefSeq" id="XP_032831374.1">
    <property type="nucleotide sequence ID" value="XM_032975483.1"/>
</dbReference>
<dbReference type="Pfam" id="PF20989">
    <property type="entry name" value="Sarcoglycan_2_C"/>
    <property type="match status" value="1"/>
</dbReference>
<dbReference type="InterPro" id="IPR008908">
    <property type="entry name" value="Sarcoglycan_alpha/epsilon"/>
</dbReference>
<accession>A0AAJ7U7P1</accession>
<reference evidence="5 6" key="1">
    <citation type="submission" date="2025-04" db="UniProtKB">
        <authorList>
            <consortium name="RefSeq"/>
        </authorList>
    </citation>
    <scope>IDENTIFICATION</scope>
    <source>
        <tissue evidence="5 6">Sperm</tissue>
    </source>
</reference>
<dbReference type="AlphaFoldDB" id="A0AAJ7U7P1"/>
<evidence type="ECO:0000259" key="2">
    <source>
        <dbReference type="Pfam" id="PF05510"/>
    </source>
</evidence>
<keyword evidence="1" id="KW-1133">Transmembrane helix</keyword>
<keyword evidence="1" id="KW-0472">Membrane</keyword>
<name>A0AAJ7U7P1_PETMA</name>
<sequence length="374" mass="41780">MEVLHNIEANSLFYYTLKRADYLTSIPDSRSNDPVTFRVSAAGSPDRPQWLRYLQRTQQSDAVLYGPLNPAHAGTTVLEVIGYNRRLYGTARHTIEFKVRNSTVPFPYQVELFLRNWQLERFMNGSSRTEFVNLLRRLWGLRPTVDLRILDAATPSDRGGRVPVPSAHAHAEGLYVRAGSPQSFPPQLVALRRQEIRDTCRRGDTPRLDVDLRLRAVGMEVDWCRSQLLDVPAEASAARGWGGAAVPAERWTGLEELGEFSPPDAVAAPAAARHLARDFALALGVPCGAALLASLVLAHVMCCRREGRSKRDKQTPSMQLLRYQGIKQATLELRNLSYQRAQVAPVATRLGFDPLRHGHPSARGAHVPLVYHQQ</sequence>
<organism evidence="4 5">
    <name type="scientific">Petromyzon marinus</name>
    <name type="common">Sea lamprey</name>
    <dbReference type="NCBI Taxonomy" id="7757"/>
    <lineage>
        <taxon>Eukaryota</taxon>
        <taxon>Metazoa</taxon>
        <taxon>Chordata</taxon>
        <taxon>Craniata</taxon>
        <taxon>Vertebrata</taxon>
        <taxon>Cyclostomata</taxon>
        <taxon>Hyperoartia</taxon>
        <taxon>Petromyzontiformes</taxon>
        <taxon>Petromyzontidae</taxon>
        <taxon>Petromyzon</taxon>
    </lineage>
</organism>